<feature type="region of interest" description="Disordered" evidence="7">
    <location>
        <begin position="162"/>
        <end position="183"/>
    </location>
</feature>
<dbReference type="InterPro" id="IPR012882">
    <property type="entry name" value="Fmp46"/>
</dbReference>
<proteinExistence type="inferred from homology"/>
<dbReference type="PANTHER" id="PTHR28071">
    <property type="entry name" value="REDOX PROTEIN FMP46, MITOCHONDRIAL-RELATED"/>
    <property type="match status" value="1"/>
</dbReference>
<comment type="similarity">
    <text evidence="3">Belongs to the FMP46 family.</text>
</comment>
<comment type="function">
    <text evidence="1">Putative mitochondrial redox protein which could be involved in the reduction of small toxic molecules.</text>
</comment>
<dbReference type="AlphaFoldDB" id="A0AAN6GL85"/>
<organism evidence="8 9">
    <name type="scientific">Tilletia horrida</name>
    <dbReference type="NCBI Taxonomy" id="155126"/>
    <lineage>
        <taxon>Eukaryota</taxon>
        <taxon>Fungi</taxon>
        <taxon>Dikarya</taxon>
        <taxon>Basidiomycota</taxon>
        <taxon>Ustilaginomycotina</taxon>
        <taxon>Exobasidiomycetes</taxon>
        <taxon>Tilletiales</taxon>
        <taxon>Tilletiaceae</taxon>
        <taxon>Tilletia</taxon>
    </lineage>
</organism>
<keyword evidence="6" id="KW-0496">Mitochondrion</keyword>
<keyword evidence="9" id="KW-1185">Reference proteome</keyword>
<reference evidence="8" key="1">
    <citation type="journal article" date="2023" name="PhytoFront">
        <title>Draft Genome Resources of Seven Strains of Tilletia horrida, Causal Agent of Kernel Smut of Rice.</title>
        <authorList>
            <person name="Khanal S."/>
            <person name="Antony Babu S."/>
            <person name="Zhou X.G."/>
        </authorList>
    </citation>
    <scope>NUCLEOTIDE SEQUENCE</scope>
    <source>
        <strain evidence="8">TX6</strain>
    </source>
</reference>
<dbReference type="Proteomes" id="UP001176517">
    <property type="component" value="Unassembled WGS sequence"/>
</dbReference>
<protein>
    <submittedName>
        <fullName evidence="8">Uncharacterized protein</fullName>
    </submittedName>
</protein>
<dbReference type="GO" id="GO:0005739">
    <property type="term" value="C:mitochondrion"/>
    <property type="evidence" value="ECO:0007669"/>
    <property type="project" value="UniProtKB-SubCell"/>
</dbReference>
<evidence type="ECO:0000256" key="2">
    <source>
        <dbReference type="ARBA" id="ARBA00004173"/>
    </source>
</evidence>
<evidence type="ECO:0000313" key="8">
    <source>
        <dbReference type="EMBL" id="KAK0543715.1"/>
    </source>
</evidence>
<name>A0AAN6GL85_9BASI</name>
<evidence type="ECO:0000256" key="3">
    <source>
        <dbReference type="ARBA" id="ARBA00009734"/>
    </source>
</evidence>
<sequence length="183" mass="19532">MSFRFHLSKPIISLFHDPANPASRKALALIKAAARKPPPSISRIVSSNDASAAATPSPSAALKAAAKEESDVDAFLKEAAADPSDSTYNSLFDLEVVEHDPTGDQFRTIKDTTKLGVVSKEDVDLLGLKTSDLANDVLVVDWDGNRSATNLRGVQELLEDLHKERGRPRDPNSQSGGGGCVII</sequence>
<dbReference type="GO" id="GO:0016491">
    <property type="term" value="F:oxidoreductase activity"/>
    <property type="evidence" value="ECO:0007669"/>
    <property type="project" value="UniProtKB-KW"/>
</dbReference>
<evidence type="ECO:0000256" key="1">
    <source>
        <dbReference type="ARBA" id="ARBA00002963"/>
    </source>
</evidence>
<evidence type="ECO:0000256" key="6">
    <source>
        <dbReference type="ARBA" id="ARBA00023128"/>
    </source>
</evidence>
<accession>A0AAN6GL85</accession>
<evidence type="ECO:0000313" key="9">
    <source>
        <dbReference type="Proteomes" id="UP001176517"/>
    </source>
</evidence>
<dbReference type="Pfam" id="PF07955">
    <property type="entry name" value="DUF1687"/>
    <property type="match status" value="1"/>
</dbReference>
<evidence type="ECO:0000256" key="7">
    <source>
        <dbReference type="SAM" id="MobiDB-lite"/>
    </source>
</evidence>
<dbReference type="PANTHER" id="PTHR28071:SF1">
    <property type="entry name" value="REDOX PROTEIN FMP46, MITOCHONDRIAL-RELATED"/>
    <property type="match status" value="1"/>
</dbReference>
<dbReference type="InterPro" id="IPR036249">
    <property type="entry name" value="Thioredoxin-like_sf"/>
</dbReference>
<comment type="caution">
    <text evidence="8">The sequence shown here is derived from an EMBL/GenBank/DDBJ whole genome shotgun (WGS) entry which is preliminary data.</text>
</comment>
<evidence type="ECO:0000256" key="4">
    <source>
        <dbReference type="ARBA" id="ARBA00022946"/>
    </source>
</evidence>
<evidence type="ECO:0000256" key="5">
    <source>
        <dbReference type="ARBA" id="ARBA00023002"/>
    </source>
</evidence>
<keyword evidence="5" id="KW-0560">Oxidoreductase</keyword>
<comment type="subcellular location">
    <subcellularLocation>
        <location evidence="2">Mitochondrion</location>
    </subcellularLocation>
</comment>
<dbReference type="EMBL" id="JAPDMZ010000334">
    <property type="protein sequence ID" value="KAK0543715.1"/>
    <property type="molecule type" value="Genomic_DNA"/>
</dbReference>
<dbReference type="SUPFAM" id="SSF52833">
    <property type="entry name" value="Thioredoxin-like"/>
    <property type="match status" value="1"/>
</dbReference>
<keyword evidence="4" id="KW-0809">Transit peptide</keyword>
<gene>
    <name evidence="8" type="ORF">OC846_006314</name>
</gene>